<reference evidence="2" key="1">
    <citation type="submission" date="2019-10" db="EMBL/GenBank/DDBJ databases">
        <title>Streptomyces sp. nov., a novel actinobacterium isolated from alkaline environment.</title>
        <authorList>
            <person name="Golinska P."/>
        </authorList>
    </citation>
    <scope>NUCLEOTIDE SEQUENCE [LARGE SCALE GENOMIC DNA]</scope>
    <source>
        <strain evidence="2">DSM 42118</strain>
    </source>
</reference>
<gene>
    <name evidence="1" type="ORF">FNQ90_20195</name>
</gene>
<dbReference type="Gene3D" id="1.20.120.650">
    <property type="entry name" value="Colicin D"/>
    <property type="match status" value="1"/>
</dbReference>
<evidence type="ECO:0000313" key="2">
    <source>
        <dbReference type="Proteomes" id="UP000538929"/>
    </source>
</evidence>
<accession>A0A7W3Y322</accession>
<comment type="caution">
    <text evidence="1">The sequence shown here is derived from an EMBL/GenBank/DDBJ whole genome shotgun (WGS) entry which is preliminary data.</text>
</comment>
<name>A0A7W3Y322_9ACTN</name>
<dbReference type="AlphaFoldDB" id="A0A7W3Y322"/>
<organism evidence="1 2">
    <name type="scientific">Streptomyces alkaliphilus</name>
    <dbReference type="NCBI Taxonomy" id="1472722"/>
    <lineage>
        <taxon>Bacteria</taxon>
        <taxon>Bacillati</taxon>
        <taxon>Actinomycetota</taxon>
        <taxon>Actinomycetes</taxon>
        <taxon>Kitasatosporales</taxon>
        <taxon>Streptomycetaceae</taxon>
        <taxon>Streptomyces</taxon>
    </lineage>
</organism>
<dbReference type="InterPro" id="IPR036471">
    <property type="entry name" value="Colicin_D_sf"/>
</dbReference>
<sequence length="271" mass="30650">MQNALEILHKRPSGLLVFDSTWVDSFQKLVAPFPSGEDILRSPLVNFIQGVSLQGVATLPLCGFPPPHQASEPEFVIDDEGRWKGALPTFIASHFSGSEFEGILAYAEELGAALLYTPFGYTLVAGDHDLMQRFSHEGIDALKVKFSRYAKKAKDRHGFIREVTEFLPPGQSSWKHSKEVAPGSHVSNQLTLMHSLTNEEITPEEFIREWLKSRREAFNSGERVRGPLEHLLNEVFYALEDYEPDSNREPTTHFGNNELIEKVREILNLME</sequence>
<protein>
    <submittedName>
        <fullName evidence="1">Uncharacterized protein</fullName>
    </submittedName>
</protein>
<dbReference type="RefSeq" id="WP_182607712.1">
    <property type="nucleotide sequence ID" value="NZ_VKHT01000858.1"/>
</dbReference>
<dbReference type="Proteomes" id="UP000538929">
    <property type="component" value="Unassembled WGS sequence"/>
</dbReference>
<keyword evidence="2" id="KW-1185">Reference proteome</keyword>
<proteinExistence type="predicted"/>
<dbReference type="EMBL" id="VKHT01000858">
    <property type="protein sequence ID" value="MBB0246369.1"/>
    <property type="molecule type" value="Genomic_DNA"/>
</dbReference>
<evidence type="ECO:0000313" key="1">
    <source>
        <dbReference type="EMBL" id="MBB0246369.1"/>
    </source>
</evidence>
<dbReference type="SUPFAM" id="SSF101125">
    <property type="entry name" value="Colicin D immunity protein"/>
    <property type="match status" value="1"/>
</dbReference>